<gene>
    <name evidence="2" type="ORF">SAMN05443999_101225</name>
</gene>
<feature type="transmembrane region" description="Helical" evidence="1">
    <location>
        <begin position="37"/>
        <end position="60"/>
    </location>
</feature>
<sequence length="62" mass="6745">MNRPFNTRLNTRVRACLYGARVLRRDRSRSACPGRGAFVVIGDVLGALALFAMLFVVASFGG</sequence>
<keyword evidence="3" id="KW-1185">Reference proteome</keyword>
<keyword evidence="1" id="KW-0812">Transmembrane</keyword>
<protein>
    <submittedName>
        <fullName evidence="2">Uncharacterized protein</fullName>
    </submittedName>
</protein>
<accession>A0A1H7GB34</accession>
<dbReference type="EMBL" id="FOAG01000001">
    <property type="protein sequence ID" value="SEK33025.1"/>
    <property type="molecule type" value="Genomic_DNA"/>
</dbReference>
<evidence type="ECO:0000313" key="3">
    <source>
        <dbReference type="Proteomes" id="UP000199582"/>
    </source>
</evidence>
<proteinExistence type="predicted"/>
<reference evidence="2 3" key="1">
    <citation type="submission" date="2016-10" db="EMBL/GenBank/DDBJ databases">
        <authorList>
            <person name="de Groot N.N."/>
        </authorList>
    </citation>
    <scope>NUCLEOTIDE SEQUENCE [LARGE SCALE GENOMIC DNA]</scope>
    <source>
        <strain evidence="2 3">DSM 100674</strain>
    </source>
</reference>
<dbReference type="STRING" id="1287727.SAMN05443999_101225"/>
<evidence type="ECO:0000313" key="2">
    <source>
        <dbReference type="EMBL" id="SEK33025.1"/>
    </source>
</evidence>
<name>A0A1H7GB34_9RHOB</name>
<organism evidence="2 3">
    <name type="scientific">Roseovarius azorensis</name>
    <dbReference type="NCBI Taxonomy" id="1287727"/>
    <lineage>
        <taxon>Bacteria</taxon>
        <taxon>Pseudomonadati</taxon>
        <taxon>Pseudomonadota</taxon>
        <taxon>Alphaproteobacteria</taxon>
        <taxon>Rhodobacterales</taxon>
        <taxon>Roseobacteraceae</taxon>
        <taxon>Roseovarius</taxon>
    </lineage>
</organism>
<dbReference type="RefSeq" id="WP_093030720.1">
    <property type="nucleotide sequence ID" value="NZ_FOAG01000001.1"/>
</dbReference>
<keyword evidence="1" id="KW-1133">Transmembrane helix</keyword>
<evidence type="ECO:0000256" key="1">
    <source>
        <dbReference type="SAM" id="Phobius"/>
    </source>
</evidence>
<keyword evidence="1" id="KW-0472">Membrane</keyword>
<dbReference type="AlphaFoldDB" id="A0A1H7GB34"/>
<dbReference type="Proteomes" id="UP000199582">
    <property type="component" value="Unassembled WGS sequence"/>
</dbReference>